<dbReference type="AlphaFoldDB" id="A0A814DYC0"/>
<keyword evidence="7 9" id="KW-0333">Golgi apparatus</keyword>
<dbReference type="InterPro" id="IPR051227">
    <property type="entry name" value="CS_glycosyltransferase"/>
</dbReference>
<dbReference type="Proteomes" id="UP000663879">
    <property type="component" value="Unassembled WGS sequence"/>
</dbReference>
<evidence type="ECO:0000313" key="10">
    <source>
        <dbReference type="EMBL" id="CAF0958818.1"/>
    </source>
</evidence>
<dbReference type="OrthoDB" id="431432at2759"/>
<feature type="transmembrane region" description="Helical" evidence="9">
    <location>
        <begin position="23"/>
        <end position="41"/>
    </location>
</feature>
<evidence type="ECO:0000256" key="8">
    <source>
        <dbReference type="ARBA" id="ARBA00023136"/>
    </source>
</evidence>
<proteinExistence type="inferred from homology"/>
<dbReference type="PANTHER" id="PTHR12369">
    <property type="entry name" value="CHONDROITIN SYNTHASE"/>
    <property type="match status" value="1"/>
</dbReference>
<keyword evidence="6 9" id="KW-1133">Transmembrane helix</keyword>
<reference evidence="10" key="1">
    <citation type="submission" date="2021-02" db="EMBL/GenBank/DDBJ databases">
        <authorList>
            <person name="Nowell W R."/>
        </authorList>
    </citation>
    <scope>NUCLEOTIDE SEQUENCE</scope>
    <source>
        <strain evidence="10">Ploen Becks lab</strain>
    </source>
</reference>
<comment type="subcellular location">
    <subcellularLocation>
        <location evidence="1 9">Golgi apparatus</location>
        <location evidence="1 9">Golgi stack membrane</location>
        <topology evidence="1 9">Single-pass type II membrane protein</topology>
    </subcellularLocation>
</comment>
<dbReference type="Pfam" id="PF05679">
    <property type="entry name" value="CHGN"/>
    <property type="match status" value="1"/>
</dbReference>
<evidence type="ECO:0000313" key="11">
    <source>
        <dbReference type="Proteomes" id="UP000663879"/>
    </source>
</evidence>
<accession>A0A814DYC0</accession>
<evidence type="ECO:0000256" key="3">
    <source>
        <dbReference type="ARBA" id="ARBA00022679"/>
    </source>
</evidence>
<evidence type="ECO:0000256" key="2">
    <source>
        <dbReference type="ARBA" id="ARBA00009239"/>
    </source>
</evidence>
<evidence type="ECO:0000256" key="6">
    <source>
        <dbReference type="ARBA" id="ARBA00022989"/>
    </source>
</evidence>
<dbReference type="InterPro" id="IPR029044">
    <property type="entry name" value="Nucleotide-diphossugar_trans"/>
</dbReference>
<protein>
    <recommendedName>
        <fullName evidence="9">Hexosyltransferase</fullName>
        <ecNumber evidence="9">2.4.1.-</ecNumber>
    </recommendedName>
</protein>
<dbReference type="InterPro" id="IPR008428">
    <property type="entry name" value="Chond_GalNAc"/>
</dbReference>
<comment type="similarity">
    <text evidence="2 9">Belongs to the chondroitin N-acetylgalactosaminyltransferase family.</text>
</comment>
<keyword evidence="3 9" id="KW-0808">Transferase</keyword>
<comment type="caution">
    <text evidence="10">The sequence shown here is derived from an EMBL/GenBank/DDBJ whole genome shotgun (WGS) entry which is preliminary data.</text>
</comment>
<keyword evidence="11" id="KW-1185">Reference proteome</keyword>
<evidence type="ECO:0000256" key="5">
    <source>
        <dbReference type="ARBA" id="ARBA00022968"/>
    </source>
</evidence>
<sequence length="478" mass="56062">MPGFEKNNFDIQTKMIKIHKKNILLLTLIVTLILLSIWLVLNEQQKIDNLKELAKNYYKLVDKEAKRHAVRIFFSAFTSNALISSKLGSESINSKKLNGLTKNDIKNLISYGTLQLNSISKHVYTDKDFSIGFTREIPSYGNEYKLFYLKNGECCSEFNLKRLFQPLDLSKQVDLNKIQITDLNESIVNNKQFINIILTISSNEKNYQAFKFFMQSFYFNSIKRKENFENTLTIVFGYESTDKVLTQKFEKIFDYFINDLNFDRLKIVRIVNDKYSRAKFIDIGVNSCCPKEKSLIFVTDIDVYFDFGFLNLCRLNAIEGKKVFYPILFSLYNPNVRNNNTVNIDDETFEIDLDKFNKKMLAMNIKISNSNGYWRESGYGMVCLYKKDYLNIGGFGKYKRVRGWGGEDVYLAERFYSKGYDLFRAITPGLYHLYHKKECVRKELGIRRYKACVQIKIKNEASQMVLGYLFFNKTEFLK</sequence>
<gene>
    <name evidence="10" type="ORF">OXX778_LOCUS14336</name>
</gene>
<keyword evidence="5 9" id="KW-0735">Signal-anchor</keyword>
<dbReference type="EC" id="2.4.1.-" evidence="9"/>
<evidence type="ECO:0000256" key="9">
    <source>
        <dbReference type="RuleBase" id="RU364016"/>
    </source>
</evidence>
<organism evidence="10 11">
    <name type="scientific">Brachionus calyciflorus</name>
    <dbReference type="NCBI Taxonomy" id="104777"/>
    <lineage>
        <taxon>Eukaryota</taxon>
        <taxon>Metazoa</taxon>
        <taxon>Spiralia</taxon>
        <taxon>Gnathifera</taxon>
        <taxon>Rotifera</taxon>
        <taxon>Eurotatoria</taxon>
        <taxon>Monogononta</taxon>
        <taxon>Pseudotrocha</taxon>
        <taxon>Ploima</taxon>
        <taxon>Brachionidae</taxon>
        <taxon>Brachionus</taxon>
    </lineage>
</organism>
<dbReference type="GO" id="GO:0032580">
    <property type="term" value="C:Golgi cisterna membrane"/>
    <property type="evidence" value="ECO:0007669"/>
    <property type="project" value="UniProtKB-SubCell"/>
</dbReference>
<dbReference type="EMBL" id="CAJNOC010002933">
    <property type="protein sequence ID" value="CAF0958818.1"/>
    <property type="molecule type" value="Genomic_DNA"/>
</dbReference>
<evidence type="ECO:0000256" key="7">
    <source>
        <dbReference type="ARBA" id="ARBA00023034"/>
    </source>
</evidence>
<evidence type="ECO:0000256" key="1">
    <source>
        <dbReference type="ARBA" id="ARBA00004447"/>
    </source>
</evidence>
<keyword evidence="4 9" id="KW-0812">Transmembrane</keyword>
<dbReference type="GO" id="GO:0047238">
    <property type="term" value="F:glucuronosyl-N-acetylgalactosaminyl-proteoglycan 4-beta-N-acetylgalactosaminyltransferase activity"/>
    <property type="evidence" value="ECO:0007669"/>
    <property type="project" value="TreeGrafter"/>
</dbReference>
<dbReference type="SUPFAM" id="SSF53448">
    <property type="entry name" value="Nucleotide-diphospho-sugar transferases"/>
    <property type="match status" value="1"/>
</dbReference>
<dbReference type="PANTHER" id="PTHR12369:SF45">
    <property type="entry name" value="HEXOSYLTRANSFERASE"/>
    <property type="match status" value="1"/>
</dbReference>
<dbReference type="Gene3D" id="3.90.550.10">
    <property type="entry name" value="Spore Coat Polysaccharide Biosynthesis Protein SpsA, Chain A"/>
    <property type="match status" value="1"/>
</dbReference>
<name>A0A814DYC0_9BILA</name>
<keyword evidence="8 9" id="KW-0472">Membrane</keyword>
<evidence type="ECO:0000256" key="4">
    <source>
        <dbReference type="ARBA" id="ARBA00022692"/>
    </source>
</evidence>